<organism evidence="8 9">
    <name type="scientific">Parapedobacter deserti</name>
    <dbReference type="NCBI Taxonomy" id="1912957"/>
    <lineage>
        <taxon>Bacteria</taxon>
        <taxon>Pseudomonadati</taxon>
        <taxon>Bacteroidota</taxon>
        <taxon>Sphingobacteriia</taxon>
        <taxon>Sphingobacteriales</taxon>
        <taxon>Sphingobacteriaceae</taxon>
        <taxon>Parapedobacter</taxon>
    </lineage>
</organism>
<dbReference type="SUPFAM" id="SSF88659">
    <property type="entry name" value="Sigma3 and sigma4 domains of RNA polymerase sigma factors"/>
    <property type="match status" value="1"/>
</dbReference>
<evidence type="ECO:0000256" key="3">
    <source>
        <dbReference type="ARBA" id="ARBA00023082"/>
    </source>
</evidence>
<evidence type="ECO:0000259" key="7">
    <source>
        <dbReference type="Pfam" id="PF08281"/>
    </source>
</evidence>
<feature type="region of interest" description="Disordered" evidence="5">
    <location>
        <begin position="1"/>
        <end position="25"/>
    </location>
</feature>
<dbReference type="EMBL" id="JBHRTA010000008">
    <property type="protein sequence ID" value="MFC3196480.1"/>
    <property type="molecule type" value="Genomic_DNA"/>
</dbReference>
<dbReference type="InterPro" id="IPR014284">
    <property type="entry name" value="RNA_pol_sigma-70_dom"/>
</dbReference>
<dbReference type="PANTHER" id="PTHR43133">
    <property type="entry name" value="RNA POLYMERASE ECF-TYPE SIGMA FACTO"/>
    <property type="match status" value="1"/>
</dbReference>
<evidence type="ECO:0000256" key="1">
    <source>
        <dbReference type="ARBA" id="ARBA00010641"/>
    </source>
</evidence>
<protein>
    <submittedName>
        <fullName evidence="8">RNA polymerase sigma factor</fullName>
    </submittedName>
</protein>
<dbReference type="PANTHER" id="PTHR43133:SF46">
    <property type="entry name" value="RNA POLYMERASE SIGMA-70 FACTOR ECF SUBFAMILY"/>
    <property type="match status" value="1"/>
</dbReference>
<dbReference type="SUPFAM" id="SSF88946">
    <property type="entry name" value="Sigma2 domain of RNA polymerase sigma factors"/>
    <property type="match status" value="1"/>
</dbReference>
<feature type="domain" description="RNA polymerase sigma factor 70 region 4 type 2" evidence="7">
    <location>
        <begin position="224"/>
        <end position="275"/>
    </location>
</feature>
<name>A0ABV7JHZ3_9SPHI</name>
<dbReference type="Pfam" id="PF08281">
    <property type="entry name" value="Sigma70_r4_2"/>
    <property type="match status" value="1"/>
</dbReference>
<keyword evidence="4" id="KW-0804">Transcription</keyword>
<dbReference type="InterPro" id="IPR014327">
    <property type="entry name" value="RNA_pol_sigma70_bacteroid"/>
</dbReference>
<feature type="region of interest" description="Disordered" evidence="5">
    <location>
        <begin position="38"/>
        <end position="59"/>
    </location>
</feature>
<keyword evidence="2" id="KW-0805">Transcription regulation</keyword>
<dbReference type="Pfam" id="PF04542">
    <property type="entry name" value="Sigma70_r2"/>
    <property type="match status" value="1"/>
</dbReference>
<evidence type="ECO:0000259" key="6">
    <source>
        <dbReference type="Pfam" id="PF04542"/>
    </source>
</evidence>
<gene>
    <name evidence="8" type="ORF">ACFOET_02515</name>
</gene>
<comment type="caution">
    <text evidence="8">The sequence shown here is derived from an EMBL/GenBank/DDBJ whole genome shotgun (WGS) entry which is preliminary data.</text>
</comment>
<dbReference type="InterPro" id="IPR007627">
    <property type="entry name" value="RNA_pol_sigma70_r2"/>
</dbReference>
<evidence type="ECO:0000313" key="8">
    <source>
        <dbReference type="EMBL" id="MFC3196480.1"/>
    </source>
</evidence>
<dbReference type="NCBIfam" id="TIGR02985">
    <property type="entry name" value="Sig70_bacteroi1"/>
    <property type="match status" value="1"/>
</dbReference>
<dbReference type="InterPro" id="IPR013249">
    <property type="entry name" value="RNA_pol_sigma70_r4_t2"/>
</dbReference>
<dbReference type="InterPro" id="IPR013324">
    <property type="entry name" value="RNA_pol_sigma_r3/r4-like"/>
</dbReference>
<evidence type="ECO:0000313" key="9">
    <source>
        <dbReference type="Proteomes" id="UP001595526"/>
    </source>
</evidence>
<evidence type="ECO:0000256" key="2">
    <source>
        <dbReference type="ARBA" id="ARBA00023015"/>
    </source>
</evidence>
<keyword evidence="3" id="KW-0731">Sigma factor</keyword>
<evidence type="ECO:0000256" key="4">
    <source>
        <dbReference type="ARBA" id="ARBA00023163"/>
    </source>
</evidence>
<comment type="similarity">
    <text evidence="1">Belongs to the sigma-70 factor family. ECF subfamily.</text>
</comment>
<proteinExistence type="inferred from homology"/>
<dbReference type="Gene3D" id="1.10.1740.10">
    <property type="match status" value="1"/>
</dbReference>
<keyword evidence="9" id="KW-1185">Reference proteome</keyword>
<accession>A0ABV7JHZ3</accession>
<reference evidence="9" key="1">
    <citation type="journal article" date="2019" name="Int. J. Syst. Evol. Microbiol.">
        <title>The Global Catalogue of Microorganisms (GCM) 10K type strain sequencing project: providing services to taxonomists for standard genome sequencing and annotation.</title>
        <authorList>
            <consortium name="The Broad Institute Genomics Platform"/>
            <consortium name="The Broad Institute Genome Sequencing Center for Infectious Disease"/>
            <person name="Wu L."/>
            <person name="Ma J."/>
        </authorList>
    </citation>
    <scope>NUCLEOTIDE SEQUENCE [LARGE SCALE GENOMIC DNA]</scope>
    <source>
        <strain evidence="9">KCTC 52416</strain>
    </source>
</reference>
<sequence length="293" mass="33368">MLGPVETDKSRDDHAGHRHQAERGIDFPVVAEDGIGIDGLDGAGAHEHPEADKQDHPDAHVGSFEQPEGHVGPFKARLSSEYKPPTEFSLHLLHLFLVDMADYGRYTDHRLLSLLKSGDERAFAEIYQRYWEVLFRHALRILQDDDLAKDALQDVFATLWDKHATIDDRGRLSAFLYRSVRNRVFDLLDHSKVKNAYLSMVTKVADEGVWSVDAHIREKELAKAIEREVANMPEGMRRVFELNRRDGLSYREIASELHISENTVKVQVSRALRLLRKVFNLLISALVCILTIG</sequence>
<dbReference type="Proteomes" id="UP001595526">
    <property type="component" value="Unassembled WGS sequence"/>
</dbReference>
<dbReference type="CDD" id="cd06171">
    <property type="entry name" value="Sigma70_r4"/>
    <property type="match status" value="1"/>
</dbReference>
<dbReference type="InterPro" id="IPR036388">
    <property type="entry name" value="WH-like_DNA-bd_sf"/>
</dbReference>
<dbReference type="InterPro" id="IPR013325">
    <property type="entry name" value="RNA_pol_sigma_r2"/>
</dbReference>
<feature type="compositionally biased region" description="Basic and acidic residues" evidence="5">
    <location>
        <begin position="44"/>
        <end position="59"/>
    </location>
</feature>
<dbReference type="NCBIfam" id="TIGR02937">
    <property type="entry name" value="sigma70-ECF"/>
    <property type="match status" value="1"/>
</dbReference>
<feature type="domain" description="RNA polymerase sigma-70 region 2" evidence="6">
    <location>
        <begin position="126"/>
        <end position="188"/>
    </location>
</feature>
<dbReference type="Gene3D" id="1.10.10.10">
    <property type="entry name" value="Winged helix-like DNA-binding domain superfamily/Winged helix DNA-binding domain"/>
    <property type="match status" value="1"/>
</dbReference>
<dbReference type="InterPro" id="IPR039425">
    <property type="entry name" value="RNA_pol_sigma-70-like"/>
</dbReference>
<evidence type="ECO:0000256" key="5">
    <source>
        <dbReference type="SAM" id="MobiDB-lite"/>
    </source>
</evidence>